<reference evidence="2" key="1">
    <citation type="submission" date="2021-12" db="EMBL/GenBank/DDBJ databases">
        <authorList>
            <person name="King R."/>
        </authorList>
    </citation>
    <scope>NUCLEOTIDE SEQUENCE</scope>
</reference>
<sequence length="434" mass="47401">MSDCARIEERDNFNRAVFRLALKRIDAPAIHRTNFSFGENCAELAASGLKSCANHEVNGTDAESDARDGGSLHDQNNRTYLKPSEETSLRDTVDRTKFESTTSDGISLHDTVDRTKFELTASDGISFRDVVDRTKLVSTACDGTRDAADGTARITCGVRTLHDTVDTIRSVTRACDGTSSHDSTDMLGVEPGALDEASFRLDTTDPCDEVLNRNSGSDAWYESRYELSLECSGHDTVDRTDSESCEWNETSSREIEGANSDIDVREESRLEDRLGCESDVDHSLHDSVDTSSKSDVPSLHEAVYRTNFESRPPDLVWCSSATSAWVNSNAEQSSQIVDSVDPDSSAWEAPDFESCLLKTEKSNSCELPSPVTSLHDAVVRCDVAQVREILARGADPDEPDWNHSGNPPILLAASTGCVPVVSKMKALNNLCSVI</sequence>
<evidence type="ECO:0000256" key="1">
    <source>
        <dbReference type="SAM" id="MobiDB-lite"/>
    </source>
</evidence>
<accession>A0A9P0AD87</accession>
<evidence type="ECO:0000313" key="2">
    <source>
        <dbReference type="EMBL" id="CAH0389260.1"/>
    </source>
</evidence>
<feature type="region of interest" description="Disordered" evidence="1">
    <location>
        <begin position="59"/>
        <end position="91"/>
    </location>
</feature>
<dbReference type="Gene3D" id="1.25.40.20">
    <property type="entry name" value="Ankyrin repeat-containing domain"/>
    <property type="match status" value="1"/>
</dbReference>
<dbReference type="InterPro" id="IPR036770">
    <property type="entry name" value="Ankyrin_rpt-contain_sf"/>
</dbReference>
<keyword evidence="3" id="KW-1185">Reference proteome</keyword>
<gene>
    <name evidence="2" type="ORF">BEMITA_LOCUS8107</name>
</gene>
<dbReference type="EMBL" id="OU963865">
    <property type="protein sequence ID" value="CAH0389260.1"/>
    <property type="molecule type" value="Genomic_DNA"/>
</dbReference>
<protein>
    <submittedName>
        <fullName evidence="2">Uncharacterized protein</fullName>
    </submittedName>
</protein>
<proteinExistence type="predicted"/>
<evidence type="ECO:0000313" key="3">
    <source>
        <dbReference type="Proteomes" id="UP001152759"/>
    </source>
</evidence>
<name>A0A9P0AD87_BEMTA</name>
<dbReference type="AlphaFoldDB" id="A0A9P0AD87"/>
<dbReference type="Proteomes" id="UP001152759">
    <property type="component" value="Chromosome 4"/>
</dbReference>
<organism evidence="2 3">
    <name type="scientific">Bemisia tabaci</name>
    <name type="common">Sweetpotato whitefly</name>
    <name type="synonym">Aleurodes tabaci</name>
    <dbReference type="NCBI Taxonomy" id="7038"/>
    <lineage>
        <taxon>Eukaryota</taxon>
        <taxon>Metazoa</taxon>
        <taxon>Ecdysozoa</taxon>
        <taxon>Arthropoda</taxon>
        <taxon>Hexapoda</taxon>
        <taxon>Insecta</taxon>
        <taxon>Pterygota</taxon>
        <taxon>Neoptera</taxon>
        <taxon>Paraneoptera</taxon>
        <taxon>Hemiptera</taxon>
        <taxon>Sternorrhyncha</taxon>
        <taxon>Aleyrodoidea</taxon>
        <taxon>Aleyrodidae</taxon>
        <taxon>Aleyrodinae</taxon>
        <taxon>Bemisia</taxon>
    </lineage>
</organism>